<dbReference type="InterPro" id="IPR001173">
    <property type="entry name" value="Glyco_trans_2-like"/>
</dbReference>
<evidence type="ECO:0000256" key="7">
    <source>
        <dbReference type="ARBA" id="ARBA00022989"/>
    </source>
</evidence>
<protein>
    <submittedName>
        <fullName evidence="12">Glycosyltransferase</fullName>
        <ecNumber evidence="12">2.4.-.-</ecNumber>
    </submittedName>
</protein>
<dbReference type="EC" id="2.4.-.-" evidence="12"/>
<evidence type="ECO:0000256" key="8">
    <source>
        <dbReference type="ARBA" id="ARBA00023136"/>
    </source>
</evidence>
<keyword evidence="3 12" id="KW-0328">Glycosyltransferase</keyword>
<name>A0AAU8DTF6_9ACTN</name>
<feature type="domain" description="Glycosyltransferase 2-like" evidence="11">
    <location>
        <begin position="13"/>
        <end position="159"/>
    </location>
</feature>
<reference evidence="12" key="1">
    <citation type="submission" date="2024-05" db="EMBL/GenBank/DDBJ databases">
        <authorList>
            <person name="Cai S.Y."/>
            <person name="Jin L.M."/>
            <person name="Li H.R."/>
        </authorList>
    </citation>
    <scope>NUCLEOTIDE SEQUENCE</scope>
    <source>
        <strain evidence="12">A5-74</strain>
    </source>
</reference>
<evidence type="ECO:0000256" key="6">
    <source>
        <dbReference type="ARBA" id="ARBA00022985"/>
    </source>
</evidence>
<dbReference type="RefSeq" id="WP_353650874.1">
    <property type="nucleotide sequence ID" value="NZ_CP159218.1"/>
</dbReference>
<evidence type="ECO:0000256" key="4">
    <source>
        <dbReference type="ARBA" id="ARBA00022679"/>
    </source>
</evidence>
<keyword evidence="2" id="KW-1003">Cell membrane</keyword>
<dbReference type="GO" id="GO:0009103">
    <property type="term" value="P:lipopolysaccharide biosynthetic process"/>
    <property type="evidence" value="ECO:0007669"/>
    <property type="project" value="UniProtKB-KW"/>
</dbReference>
<dbReference type="Pfam" id="PF00535">
    <property type="entry name" value="Glycos_transf_2"/>
    <property type="match status" value="1"/>
</dbReference>
<evidence type="ECO:0000256" key="1">
    <source>
        <dbReference type="ARBA" id="ARBA00006739"/>
    </source>
</evidence>
<evidence type="ECO:0000256" key="10">
    <source>
        <dbReference type="SAM" id="Phobius"/>
    </source>
</evidence>
<keyword evidence="7 10" id="KW-1133">Transmembrane helix</keyword>
<evidence type="ECO:0000313" key="12">
    <source>
        <dbReference type="EMBL" id="XCG65269.1"/>
    </source>
</evidence>
<dbReference type="EMBL" id="CP159218">
    <property type="protein sequence ID" value="XCG65269.1"/>
    <property type="molecule type" value="Genomic_DNA"/>
</dbReference>
<dbReference type="InterPro" id="IPR050256">
    <property type="entry name" value="Glycosyltransferase_2"/>
</dbReference>
<sequence>MTEPRKSRPHALSVVIPVYQGAETLRGVIGEILPFTEGFTTSDGHEARIAEVVLVYDRGPDDSAQVMRTLAQEFSFIKNVWLSRNFGQHPTTLAGMASTGGDWIVTMDEDGQHDPAAIPRMLDVAMAEQADLVYARPLTALPHSFTRNLSSRIAKRIIAMSAGSKTAREFNSFRLVLGEVGRSVAAYAGAGAYLDVAMTWVAGRITTCPVELRPDSARPSGYNYRSLFSHFWRMAVSSGTRALRMVSLTGAFFAVLGVGLAVYLFVAKVFFSVDLPSGWPSLMVALLLSSGAILFSLGVIAEYIGVSVNMAMGRPLYLIVSDPAHGPLGRRPRPIGPPPVMRDPGDTNSGVTTSDVQPDLHRIGR</sequence>
<evidence type="ECO:0000256" key="3">
    <source>
        <dbReference type="ARBA" id="ARBA00022676"/>
    </source>
</evidence>
<dbReference type="GO" id="GO:0099621">
    <property type="term" value="F:undecaprenyl-phosphate 4-deoxy-4-formamido-L-arabinose transferase activity"/>
    <property type="evidence" value="ECO:0007669"/>
    <property type="project" value="TreeGrafter"/>
</dbReference>
<evidence type="ECO:0000259" key="11">
    <source>
        <dbReference type="Pfam" id="PF00535"/>
    </source>
</evidence>
<keyword evidence="5 10" id="KW-0812">Transmembrane</keyword>
<organism evidence="12">
    <name type="scientific">Nakamurella sp. A5-74</name>
    <dbReference type="NCBI Taxonomy" id="3158264"/>
    <lineage>
        <taxon>Bacteria</taxon>
        <taxon>Bacillati</taxon>
        <taxon>Actinomycetota</taxon>
        <taxon>Actinomycetes</taxon>
        <taxon>Nakamurellales</taxon>
        <taxon>Nakamurellaceae</taxon>
        <taxon>Nakamurella</taxon>
    </lineage>
</organism>
<keyword evidence="8 10" id="KW-0472">Membrane</keyword>
<evidence type="ECO:0000256" key="9">
    <source>
        <dbReference type="SAM" id="MobiDB-lite"/>
    </source>
</evidence>
<feature type="transmembrane region" description="Helical" evidence="10">
    <location>
        <begin position="278"/>
        <end position="304"/>
    </location>
</feature>
<dbReference type="PANTHER" id="PTHR48090">
    <property type="entry name" value="UNDECAPRENYL-PHOSPHATE 4-DEOXY-4-FORMAMIDO-L-ARABINOSE TRANSFERASE-RELATED"/>
    <property type="match status" value="1"/>
</dbReference>
<accession>A0AAU8DTF6</accession>
<evidence type="ECO:0000256" key="5">
    <source>
        <dbReference type="ARBA" id="ARBA00022692"/>
    </source>
</evidence>
<comment type="similarity">
    <text evidence="1">Belongs to the glycosyltransferase 2 family.</text>
</comment>
<gene>
    <name evidence="12" type="ORF">ABLG96_08265</name>
</gene>
<feature type="compositionally biased region" description="Polar residues" evidence="9">
    <location>
        <begin position="346"/>
        <end position="356"/>
    </location>
</feature>
<dbReference type="GO" id="GO:0005886">
    <property type="term" value="C:plasma membrane"/>
    <property type="evidence" value="ECO:0007669"/>
    <property type="project" value="TreeGrafter"/>
</dbReference>
<dbReference type="PANTHER" id="PTHR48090:SF3">
    <property type="entry name" value="UNDECAPRENYL-PHOSPHATE 4-DEOXY-4-FORMAMIDO-L-ARABINOSE TRANSFERASE"/>
    <property type="match status" value="1"/>
</dbReference>
<evidence type="ECO:0000256" key="2">
    <source>
        <dbReference type="ARBA" id="ARBA00022475"/>
    </source>
</evidence>
<proteinExistence type="inferred from homology"/>
<keyword evidence="4 12" id="KW-0808">Transferase</keyword>
<keyword evidence="6" id="KW-0448">Lipopolysaccharide biosynthesis</keyword>
<dbReference type="SUPFAM" id="SSF53448">
    <property type="entry name" value="Nucleotide-diphospho-sugar transferases"/>
    <property type="match status" value="1"/>
</dbReference>
<feature type="transmembrane region" description="Helical" evidence="10">
    <location>
        <begin position="242"/>
        <end position="266"/>
    </location>
</feature>
<feature type="region of interest" description="Disordered" evidence="9">
    <location>
        <begin position="328"/>
        <end position="365"/>
    </location>
</feature>
<dbReference type="AlphaFoldDB" id="A0AAU8DTF6"/>
<dbReference type="Gene3D" id="3.90.550.10">
    <property type="entry name" value="Spore Coat Polysaccharide Biosynthesis Protein SpsA, Chain A"/>
    <property type="match status" value="1"/>
</dbReference>
<dbReference type="InterPro" id="IPR029044">
    <property type="entry name" value="Nucleotide-diphossugar_trans"/>
</dbReference>